<evidence type="ECO:0000313" key="11">
    <source>
        <dbReference type="Proteomes" id="UP001595443"/>
    </source>
</evidence>
<name>A0ABV7AG88_9RHOB</name>
<dbReference type="SUPFAM" id="SSF53706">
    <property type="entry name" value="Formate dehydrogenase/DMSO reductase, domains 1-3"/>
    <property type="match status" value="1"/>
</dbReference>
<protein>
    <submittedName>
        <fullName evidence="10">Molybdopterin-dependent oxidoreductase</fullName>
    </submittedName>
</protein>
<proteinExistence type="inferred from homology"/>
<evidence type="ECO:0000256" key="3">
    <source>
        <dbReference type="ARBA" id="ARBA00022505"/>
    </source>
</evidence>
<evidence type="ECO:0000256" key="5">
    <source>
        <dbReference type="ARBA" id="ARBA00022764"/>
    </source>
</evidence>
<dbReference type="InterPro" id="IPR041460">
    <property type="entry name" value="Molybdopterin_N"/>
</dbReference>
<dbReference type="PROSITE" id="PS00932">
    <property type="entry name" value="MOLYBDOPTERIN_PROK_3"/>
    <property type="match status" value="1"/>
</dbReference>
<keyword evidence="11" id="KW-1185">Reference proteome</keyword>
<evidence type="ECO:0000256" key="4">
    <source>
        <dbReference type="ARBA" id="ARBA00022723"/>
    </source>
</evidence>
<reference evidence="11" key="1">
    <citation type="journal article" date="2019" name="Int. J. Syst. Evol. Microbiol.">
        <title>The Global Catalogue of Microorganisms (GCM) 10K type strain sequencing project: providing services to taxonomists for standard genome sequencing and annotation.</title>
        <authorList>
            <consortium name="The Broad Institute Genomics Platform"/>
            <consortium name="The Broad Institute Genome Sequencing Center for Infectious Disease"/>
            <person name="Wu L."/>
            <person name="Ma J."/>
        </authorList>
    </citation>
    <scope>NUCLEOTIDE SEQUENCE [LARGE SCALE GENOMIC DNA]</scope>
    <source>
        <strain evidence="11">KCTC 62192</strain>
    </source>
</reference>
<dbReference type="InterPro" id="IPR009010">
    <property type="entry name" value="Asp_de-COase-like_dom_sf"/>
</dbReference>
<evidence type="ECO:0000259" key="9">
    <source>
        <dbReference type="Pfam" id="PF18364"/>
    </source>
</evidence>
<comment type="caution">
    <text evidence="10">The sequence shown here is derived from an EMBL/GenBank/DDBJ whole genome shotgun (WGS) entry which is preliminary data.</text>
</comment>
<keyword evidence="4" id="KW-0479">Metal-binding</keyword>
<dbReference type="EMBL" id="JBHRSK010000004">
    <property type="protein sequence ID" value="MFC2967900.1"/>
    <property type="molecule type" value="Genomic_DNA"/>
</dbReference>
<keyword evidence="3" id="KW-0500">Molybdenum</keyword>
<dbReference type="Gene3D" id="3.40.228.10">
    <property type="entry name" value="Dimethylsulfoxide Reductase, domain 2"/>
    <property type="match status" value="1"/>
</dbReference>
<evidence type="ECO:0000313" key="10">
    <source>
        <dbReference type="EMBL" id="MFC2967900.1"/>
    </source>
</evidence>
<feature type="domain" description="Molybdopterin oxidoreductase" evidence="7">
    <location>
        <begin position="56"/>
        <end position="510"/>
    </location>
</feature>
<evidence type="ECO:0000259" key="7">
    <source>
        <dbReference type="Pfam" id="PF00384"/>
    </source>
</evidence>
<dbReference type="Proteomes" id="UP001595443">
    <property type="component" value="Unassembled WGS sequence"/>
</dbReference>
<sequence length="750" mass="81533">MADGSERRTQVTSSHWGAFEVDVEGDRIVATRPFAADPHPPAIPAILPAAVHHSSRVQRPAIRRGWLETRRRDGRGSDDFVALPWDEALDIAAGEIDRVRKAHGNEAIFGGSYGWGSAGRFHHAQSQVHRFLNCIGGYVASFGSYSTGCAQAIMPHVFGVDFLKLLYEHQDGWQVIHDHTETLVMFGGINPKNAQVSMGGITEHETAGWFEKFAAKGMSRVNVGPQRSDAPEGCDWLPLRPATDTALMLALAYVIETEGLTDRDFLARCTVGFDCFRPYLLGESDGQPKSPDWAGPICGADPEAIRALARRMATTRTLITVAWSLQRGEHGEQPYWMSAVLAAMLGQIGLPGGGVGYGYGAIGGVGKSFKGLRGMTFSQGRNPVRTVIPVARIGDMLRNPGQPYDFNGRRGPYPDIRLIYWAGGNPFHHHQDLNALHAAWQGPETIIVHEPWWTPTAKRADIVFPATTPYEREDIGRSNLDDYLFHMPQLVPPQGEARDDYAIFAGLAERLGAGPAFTGGRSAADWIRSLYDDYRSLAAEQDVEVPDFETLKARNWVRLPIRAEGPNRTLFAPFRTDPEAAPLGTPSGRIEIFSDRIDGFGYDDCPGHPVWLPPREWLGAATEATPLHLVSPQPGDKLHSQLECALADVPGARPVTLAIHPADAAARGIGDGELVRVFNGRGACRARARVSDAIREGVVALPTGAWFGDPGGNLDPHGNPNVLTLDVGTSRLGQGCSAHTALVEVGRLED</sequence>
<evidence type="ECO:0000256" key="2">
    <source>
        <dbReference type="ARBA" id="ARBA00010312"/>
    </source>
</evidence>
<keyword evidence="5" id="KW-0574">Periplasm</keyword>
<gene>
    <name evidence="10" type="ORF">ACFOES_07325</name>
</gene>
<comment type="cofactor">
    <cofactor evidence="1">
        <name>Mo-bis(molybdopterin guanine dinucleotide)</name>
        <dbReference type="ChEBI" id="CHEBI:60539"/>
    </cofactor>
</comment>
<dbReference type="InterPro" id="IPR006656">
    <property type="entry name" value="Mopterin_OxRdtase"/>
</dbReference>
<comment type="similarity">
    <text evidence="2">Belongs to the prokaryotic molybdopterin-containing oxidoreductase family.</text>
</comment>
<dbReference type="SUPFAM" id="SSF50692">
    <property type="entry name" value="ADC-like"/>
    <property type="match status" value="1"/>
</dbReference>
<dbReference type="InterPro" id="IPR006657">
    <property type="entry name" value="MoPterin_dinucl-bd_dom"/>
</dbReference>
<evidence type="ECO:0000259" key="8">
    <source>
        <dbReference type="Pfam" id="PF01568"/>
    </source>
</evidence>
<dbReference type="Pfam" id="PF18364">
    <property type="entry name" value="Molybdopterin_N"/>
    <property type="match status" value="1"/>
</dbReference>
<keyword evidence="6" id="KW-0560">Oxidoreductase</keyword>
<dbReference type="Pfam" id="PF01568">
    <property type="entry name" value="Molydop_binding"/>
    <property type="match status" value="1"/>
</dbReference>
<dbReference type="PANTHER" id="PTHR43742:SF10">
    <property type="entry name" value="TRIMETHYLAMINE-N-OXIDE REDUCTASE 2"/>
    <property type="match status" value="1"/>
</dbReference>
<dbReference type="InterPro" id="IPR050612">
    <property type="entry name" value="Prok_Mopterin_Oxidored"/>
</dbReference>
<dbReference type="PANTHER" id="PTHR43742">
    <property type="entry name" value="TRIMETHYLAMINE-N-OXIDE REDUCTASE"/>
    <property type="match status" value="1"/>
</dbReference>
<evidence type="ECO:0000256" key="6">
    <source>
        <dbReference type="ARBA" id="ARBA00023002"/>
    </source>
</evidence>
<accession>A0ABV7AG88</accession>
<organism evidence="10 11">
    <name type="scientific">Acidimangrovimonas pyrenivorans</name>
    <dbReference type="NCBI Taxonomy" id="2030798"/>
    <lineage>
        <taxon>Bacteria</taxon>
        <taxon>Pseudomonadati</taxon>
        <taxon>Pseudomonadota</taxon>
        <taxon>Alphaproteobacteria</taxon>
        <taxon>Rhodobacterales</taxon>
        <taxon>Paracoccaceae</taxon>
        <taxon>Acidimangrovimonas</taxon>
    </lineage>
</organism>
<feature type="domain" description="Molybdopterin dinucleotide-binding" evidence="8">
    <location>
        <begin position="627"/>
        <end position="741"/>
    </location>
</feature>
<dbReference type="Gene3D" id="2.40.40.20">
    <property type="match status" value="1"/>
</dbReference>
<dbReference type="Pfam" id="PF00384">
    <property type="entry name" value="Molybdopterin"/>
    <property type="match status" value="1"/>
</dbReference>
<dbReference type="Gene3D" id="3.40.50.740">
    <property type="match status" value="1"/>
</dbReference>
<dbReference type="InterPro" id="IPR006655">
    <property type="entry name" value="Mopterin_OxRdtase_prok_CS"/>
</dbReference>
<dbReference type="RefSeq" id="WP_377832546.1">
    <property type="nucleotide sequence ID" value="NZ_JBHRSK010000004.1"/>
</dbReference>
<feature type="domain" description="Molybdopterin oxidoreductase N-terminal" evidence="9">
    <location>
        <begin position="12"/>
        <end position="52"/>
    </location>
</feature>
<evidence type="ECO:0000256" key="1">
    <source>
        <dbReference type="ARBA" id="ARBA00001942"/>
    </source>
</evidence>
<dbReference type="Gene3D" id="3.90.55.10">
    <property type="entry name" value="Dimethylsulfoxide Reductase, domain 3"/>
    <property type="match status" value="1"/>
</dbReference>